<reference evidence="2" key="1">
    <citation type="submission" date="2011-05" db="EMBL/GenBank/DDBJ databases">
        <authorList>
            <person name="Richards S.R."/>
            <person name="Qu J."/>
            <person name="Jiang H."/>
            <person name="Jhangiani S.N."/>
            <person name="Agravi P."/>
            <person name="Goodspeed R."/>
            <person name="Gross S."/>
            <person name="Mandapat C."/>
            <person name="Jackson L."/>
            <person name="Mathew T."/>
            <person name="Pu L."/>
            <person name="Thornton R."/>
            <person name="Saada N."/>
            <person name="Wilczek-Boney K.B."/>
            <person name="Lee S."/>
            <person name="Kovar C."/>
            <person name="Wu Y."/>
            <person name="Scherer S.E."/>
            <person name="Worley K.C."/>
            <person name="Muzny D.M."/>
            <person name="Gibbs R."/>
        </authorList>
    </citation>
    <scope>NUCLEOTIDE SEQUENCE</scope>
    <source>
        <strain evidence="2">Brora</strain>
    </source>
</reference>
<dbReference type="EMBL" id="JH430816">
    <property type="status" value="NOT_ANNOTATED_CDS"/>
    <property type="molecule type" value="Genomic_DNA"/>
</dbReference>
<dbReference type="HOGENOM" id="CLU_1706466_0_0_1"/>
<keyword evidence="2" id="KW-1185">Reference proteome</keyword>
<evidence type="ECO:0000313" key="1">
    <source>
        <dbReference type="EnsemblMetazoa" id="SMAR013906-PA"/>
    </source>
</evidence>
<reference evidence="1" key="2">
    <citation type="submission" date="2015-02" db="UniProtKB">
        <authorList>
            <consortium name="EnsemblMetazoa"/>
        </authorList>
    </citation>
    <scope>IDENTIFICATION</scope>
</reference>
<proteinExistence type="predicted"/>
<dbReference type="AlphaFoldDB" id="T1JJ76"/>
<protein>
    <submittedName>
        <fullName evidence="1">Uncharacterized protein</fullName>
    </submittedName>
</protein>
<evidence type="ECO:0000313" key="2">
    <source>
        <dbReference type="Proteomes" id="UP000014500"/>
    </source>
</evidence>
<accession>T1JJ76</accession>
<dbReference type="Proteomes" id="UP000014500">
    <property type="component" value="Unassembled WGS sequence"/>
</dbReference>
<dbReference type="EnsemblMetazoa" id="SMAR013906-RA">
    <property type="protein sequence ID" value="SMAR013906-PA"/>
    <property type="gene ID" value="SMAR013906"/>
</dbReference>
<organism evidence="1 2">
    <name type="scientific">Strigamia maritima</name>
    <name type="common">European centipede</name>
    <name type="synonym">Geophilus maritimus</name>
    <dbReference type="NCBI Taxonomy" id="126957"/>
    <lineage>
        <taxon>Eukaryota</taxon>
        <taxon>Metazoa</taxon>
        <taxon>Ecdysozoa</taxon>
        <taxon>Arthropoda</taxon>
        <taxon>Myriapoda</taxon>
        <taxon>Chilopoda</taxon>
        <taxon>Pleurostigmophora</taxon>
        <taxon>Geophilomorpha</taxon>
        <taxon>Linotaeniidae</taxon>
        <taxon>Strigamia</taxon>
    </lineage>
</organism>
<name>T1JJ76_STRMM</name>
<sequence length="154" mass="17747">MERYKTLNFYENKISYFEQRLNAEKRLMALSIVITSKTNVFQKIENNVTNDAAPSIVINPKPDTHSTGILPNGTYLIKPGSNFVLACLFIYSLDKIELSVRRGPSHQQALIKGEWNDEKTMLRGYLYKLCFQNIARNSHWLEPFPGDCSMLLKK</sequence>